<keyword evidence="5" id="KW-0325">Glycoprotein</keyword>
<keyword evidence="2" id="KW-0645">Protease</keyword>
<dbReference type="InterPro" id="IPR008758">
    <property type="entry name" value="Peptidase_S28"/>
</dbReference>
<proteinExistence type="inferred from homology"/>
<keyword evidence="3 6" id="KW-0732">Signal</keyword>
<evidence type="ECO:0000256" key="6">
    <source>
        <dbReference type="SAM" id="SignalP"/>
    </source>
</evidence>
<dbReference type="EMBL" id="CP111019">
    <property type="protein sequence ID" value="WAR11720.1"/>
    <property type="molecule type" value="Genomic_DNA"/>
</dbReference>
<organism evidence="7 8">
    <name type="scientific">Mya arenaria</name>
    <name type="common">Soft-shell clam</name>
    <dbReference type="NCBI Taxonomy" id="6604"/>
    <lineage>
        <taxon>Eukaryota</taxon>
        <taxon>Metazoa</taxon>
        <taxon>Spiralia</taxon>
        <taxon>Lophotrochozoa</taxon>
        <taxon>Mollusca</taxon>
        <taxon>Bivalvia</taxon>
        <taxon>Autobranchia</taxon>
        <taxon>Heteroconchia</taxon>
        <taxon>Euheterodonta</taxon>
        <taxon>Imparidentia</taxon>
        <taxon>Neoheterodontei</taxon>
        <taxon>Myida</taxon>
        <taxon>Myoidea</taxon>
        <taxon>Myidae</taxon>
        <taxon>Mya</taxon>
    </lineage>
</organism>
<comment type="similarity">
    <text evidence="1">Belongs to the peptidase S28 family.</text>
</comment>
<evidence type="ECO:0000256" key="4">
    <source>
        <dbReference type="ARBA" id="ARBA00022801"/>
    </source>
</evidence>
<keyword evidence="4" id="KW-0378">Hydrolase</keyword>
<accession>A0ABY7EP05</accession>
<dbReference type="PANTHER" id="PTHR11010">
    <property type="entry name" value="PROTEASE S28 PRO-X CARBOXYPEPTIDASE-RELATED"/>
    <property type="match status" value="1"/>
</dbReference>
<name>A0ABY7EP05_MYAAR</name>
<dbReference type="Pfam" id="PF05577">
    <property type="entry name" value="Peptidase_S28"/>
    <property type="match status" value="2"/>
</dbReference>
<evidence type="ECO:0000313" key="7">
    <source>
        <dbReference type="EMBL" id="WAR11720.1"/>
    </source>
</evidence>
<evidence type="ECO:0000256" key="1">
    <source>
        <dbReference type="ARBA" id="ARBA00011079"/>
    </source>
</evidence>
<feature type="chain" id="PRO_5046487149" evidence="6">
    <location>
        <begin position="23"/>
        <end position="322"/>
    </location>
</feature>
<evidence type="ECO:0000256" key="5">
    <source>
        <dbReference type="ARBA" id="ARBA00023180"/>
    </source>
</evidence>
<gene>
    <name evidence="7" type="ORF">MAR_025900</name>
</gene>
<dbReference type="Gene3D" id="3.40.50.1820">
    <property type="entry name" value="alpha/beta hydrolase"/>
    <property type="match status" value="2"/>
</dbReference>
<feature type="signal peptide" evidence="6">
    <location>
        <begin position="1"/>
        <end position="22"/>
    </location>
</feature>
<keyword evidence="8" id="KW-1185">Reference proteome</keyword>
<dbReference type="PANTHER" id="PTHR11010:SF11">
    <property type="entry name" value="THYMUS-SPECIFIC SERINE PROTEASE"/>
    <property type="match status" value="1"/>
</dbReference>
<dbReference type="Proteomes" id="UP001164746">
    <property type="component" value="Chromosome 8"/>
</dbReference>
<evidence type="ECO:0000313" key="8">
    <source>
        <dbReference type="Proteomes" id="UP001164746"/>
    </source>
</evidence>
<reference evidence="7" key="1">
    <citation type="submission" date="2022-11" db="EMBL/GenBank/DDBJ databases">
        <title>Centuries of genome instability and evolution in soft-shell clam transmissible cancer (bioRxiv).</title>
        <authorList>
            <person name="Hart S.F.M."/>
            <person name="Yonemitsu M.A."/>
            <person name="Giersch R.M."/>
            <person name="Beal B.F."/>
            <person name="Arriagada G."/>
            <person name="Davis B.W."/>
            <person name="Ostrander E.A."/>
            <person name="Goff S.P."/>
            <person name="Metzger M.J."/>
        </authorList>
    </citation>
    <scope>NUCLEOTIDE SEQUENCE</scope>
    <source>
        <strain evidence="7">MELC-2E11</strain>
        <tissue evidence="7">Siphon/mantle</tissue>
    </source>
</reference>
<sequence>MKFGCTFCVLLSVVCVSYVIEAIKGNRFWKIRERVEEHRRKHADAVIAARHRSSPVKTFFIEQPLDHFNAISKGLGKTYKQRYYVNAEFWFGNKSPVFLFIGGEGTLTSRDVEIGEIEDQVQFVTNLAGNIMGVVQYNNEIPGQNISHVCDVMLSASNPYSNLIKLNKEMLLESNETCVDNCFMNYTRTMNQTCDKNTSCPFSKLMSLDFSDLQICQKVFKINEEDVFSNVQFSNDYYGANHTAQSNIVFVNGNIDPWHYLSILADQEMYRNVAVFIDGTAHCADLGSSKPTDPESLTDARMAIARYVTQFLDLAYASVSMH</sequence>
<protein>
    <submittedName>
        <fullName evidence="7">TSSP-like protein</fullName>
    </submittedName>
</protein>
<evidence type="ECO:0000256" key="3">
    <source>
        <dbReference type="ARBA" id="ARBA00022729"/>
    </source>
</evidence>
<dbReference type="InterPro" id="IPR029058">
    <property type="entry name" value="AB_hydrolase_fold"/>
</dbReference>
<evidence type="ECO:0000256" key="2">
    <source>
        <dbReference type="ARBA" id="ARBA00022670"/>
    </source>
</evidence>